<dbReference type="InterPro" id="IPR037914">
    <property type="entry name" value="SpoVT-AbrB_sf"/>
</dbReference>
<evidence type="ECO:0000259" key="8">
    <source>
        <dbReference type="PROSITE" id="PS51740"/>
    </source>
</evidence>
<evidence type="ECO:0000313" key="10">
    <source>
        <dbReference type="Proteomes" id="UP000255508"/>
    </source>
</evidence>
<dbReference type="InterPro" id="IPR003444">
    <property type="entry name" value="MraZ"/>
</dbReference>
<dbReference type="HAMAP" id="MF_01008">
    <property type="entry name" value="MraZ"/>
    <property type="match status" value="1"/>
</dbReference>
<keyword evidence="9" id="KW-0132">Cell division</keyword>
<evidence type="ECO:0000256" key="2">
    <source>
        <dbReference type="ARBA" id="ARBA00022490"/>
    </source>
</evidence>
<reference evidence="9 10" key="1">
    <citation type="journal article" date="2018" name="ISME J.">
        <title>Endosymbiont genomes yield clues of tubeworm success.</title>
        <authorList>
            <person name="Li Y."/>
            <person name="Liles M.R."/>
            <person name="Halanych K.M."/>
        </authorList>
    </citation>
    <scope>NUCLEOTIDE SEQUENCE [LARGE SCALE GENOMIC DNA]</scope>
    <source>
        <strain evidence="9">A1422</strain>
    </source>
</reference>
<dbReference type="GO" id="GO:0009295">
    <property type="term" value="C:nucleoid"/>
    <property type="evidence" value="ECO:0007669"/>
    <property type="project" value="UniProtKB-SubCell"/>
</dbReference>
<evidence type="ECO:0000256" key="7">
    <source>
        <dbReference type="HAMAP-Rule" id="MF_01008"/>
    </source>
</evidence>
<dbReference type="NCBIfam" id="TIGR00242">
    <property type="entry name" value="division/cell wall cluster transcriptional repressor MraZ"/>
    <property type="match status" value="1"/>
</dbReference>
<comment type="subunit">
    <text evidence="7">Forms oligomers.</text>
</comment>
<dbReference type="Proteomes" id="UP000255508">
    <property type="component" value="Unassembled WGS sequence"/>
</dbReference>
<keyword evidence="4 7" id="KW-0805">Transcription regulation</keyword>
<sequence length="151" mass="17241">MFRGVSKLNLDAKGRMAIPTRYRDGLVETCASQLVITGDKDRCLLIYPKPAWLVIEEKLKKLSALSRSARNLQRLYIGYAHETDMDGQGRILLPTELREFASLDKKVALVGQGDKFELWDDAVWSRQLDDWLNKIDEEGLELTDELESLSL</sequence>
<dbReference type="InterPro" id="IPR007159">
    <property type="entry name" value="SpoVT-AbrB_dom"/>
</dbReference>
<dbReference type="GO" id="GO:0003700">
    <property type="term" value="F:DNA-binding transcription factor activity"/>
    <property type="evidence" value="ECO:0007669"/>
    <property type="project" value="UniProtKB-UniRule"/>
</dbReference>
<dbReference type="Pfam" id="PF02381">
    <property type="entry name" value="MraZ"/>
    <property type="match status" value="2"/>
</dbReference>
<keyword evidence="2 7" id="KW-0963">Cytoplasm</keyword>
<name>A0A370E2Y7_9GAMM</name>
<dbReference type="GO" id="GO:2000143">
    <property type="term" value="P:negative regulation of DNA-templated transcription initiation"/>
    <property type="evidence" value="ECO:0007669"/>
    <property type="project" value="TreeGrafter"/>
</dbReference>
<dbReference type="InterPro" id="IPR020603">
    <property type="entry name" value="MraZ_dom"/>
</dbReference>
<keyword evidence="6 7" id="KW-0804">Transcription</keyword>
<dbReference type="AlphaFoldDB" id="A0A370E2Y7"/>
<feature type="domain" description="SpoVT-AbrB" evidence="8">
    <location>
        <begin position="80"/>
        <end position="123"/>
    </location>
</feature>
<dbReference type="SUPFAM" id="SSF89447">
    <property type="entry name" value="AbrB/MazE/MraZ-like"/>
    <property type="match status" value="1"/>
</dbReference>
<comment type="subcellular location">
    <subcellularLocation>
        <location evidence="7">Cytoplasm</location>
        <location evidence="7">Nucleoid</location>
    </subcellularLocation>
</comment>
<dbReference type="GO" id="GO:0051301">
    <property type="term" value="P:cell division"/>
    <property type="evidence" value="ECO:0007669"/>
    <property type="project" value="UniProtKB-KW"/>
</dbReference>
<dbReference type="InterPro" id="IPR035642">
    <property type="entry name" value="MraZ_N"/>
</dbReference>
<evidence type="ECO:0000313" key="9">
    <source>
        <dbReference type="EMBL" id="RDH93473.1"/>
    </source>
</evidence>
<evidence type="ECO:0000256" key="5">
    <source>
        <dbReference type="ARBA" id="ARBA00023125"/>
    </source>
</evidence>
<feature type="domain" description="SpoVT-AbrB" evidence="8">
    <location>
        <begin position="5"/>
        <end position="51"/>
    </location>
</feature>
<dbReference type="CDD" id="cd16320">
    <property type="entry name" value="MraZ_N"/>
    <property type="match status" value="1"/>
</dbReference>
<keyword evidence="3" id="KW-0677">Repeat</keyword>
<evidence type="ECO:0000256" key="3">
    <source>
        <dbReference type="ARBA" id="ARBA00022737"/>
    </source>
</evidence>
<comment type="caution">
    <text evidence="9">The sequence shown here is derived from an EMBL/GenBank/DDBJ whole genome shotgun (WGS) entry which is preliminary data.</text>
</comment>
<proteinExistence type="inferred from homology"/>
<comment type="similarity">
    <text evidence="7">Belongs to the MraZ family.</text>
</comment>
<dbReference type="InterPro" id="IPR035644">
    <property type="entry name" value="MraZ_C"/>
</dbReference>
<dbReference type="InterPro" id="IPR038619">
    <property type="entry name" value="MraZ_sf"/>
</dbReference>
<organism evidence="9 10">
    <name type="scientific">endosymbiont of Lamellibrachia luymesi</name>
    <dbReference type="NCBI Taxonomy" id="2200907"/>
    <lineage>
        <taxon>Bacteria</taxon>
        <taxon>Pseudomonadati</taxon>
        <taxon>Pseudomonadota</taxon>
        <taxon>Gammaproteobacteria</taxon>
        <taxon>sulfur-oxidizing symbionts</taxon>
    </lineage>
</organism>
<evidence type="ECO:0000256" key="1">
    <source>
        <dbReference type="ARBA" id="ARBA00013860"/>
    </source>
</evidence>
<dbReference type="PROSITE" id="PS51740">
    <property type="entry name" value="SPOVT_ABRB"/>
    <property type="match status" value="2"/>
</dbReference>
<evidence type="ECO:0000256" key="6">
    <source>
        <dbReference type="ARBA" id="ARBA00023163"/>
    </source>
</evidence>
<accession>A0A370E2Y7</accession>
<dbReference type="GO" id="GO:0000976">
    <property type="term" value="F:transcription cis-regulatory region binding"/>
    <property type="evidence" value="ECO:0007669"/>
    <property type="project" value="TreeGrafter"/>
</dbReference>
<dbReference type="PANTHER" id="PTHR34701">
    <property type="entry name" value="TRANSCRIPTIONAL REGULATOR MRAZ"/>
    <property type="match status" value="1"/>
</dbReference>
<dbReference type="Gene3D" id="3.40.1550.20">
    <property type="entry name" value="Transcriptional regulator MraZ domain"/>
    <property type="match status" value="1"/>
</dbReference>
<protein>
    <recommendedName>
        <fullName evidence="1 7">Transcriptional regulator MraZ</fullName>
    </recommendedName>
</protein>
<keyword evidence="5 7" id="KW-0238">DNA-binding</keyword>
<dbReference type="EMBL" id="QFXD01000007">
    <property type="protein sequence ID" value="RDH93473.1"/>
    <property type="molecule type" value="Genomic_DNA"/>
</dbReference>
<dbReference type="CDD" id="cd16321">
    <property type="entry name" value="MraZ_C"/>
    <property type="match status" value="1"/>
</dbReference>
<dbReference type="PANTHER" id="PTHR34701:SF1">
    <property type="entry name" value="TRANSCRIPTIONAL REGULATOR MRAZ"/>
    <property type="match status" value="1"/>
</dbReference>
<keyword evidence="9" id="KW-0131">Cell cycle</keyword>
<dbReference type="GO" id="GO:0005737">
    <property type="term" value="C:cytoplasm"/>
    <property type="evidence" value="ECO:0007669"/>
    <property type="project" value="UniProtKB-UniRule"/>
</dbReference>
<evidence type="ECO:0000256" key="4">
    <source>
        <dbReference type="ARBA" id="ARBA00023015"/>
    </source>
</evidence>
<gene>
    <name evidence="7" type="primary">mraZ</name>
    <name evidence="9" type="ORF">DIZ79_00585</name>
</gene>